<protein>
    <submittedName>
        <fullName evidence="2">Uncharacterized protein</fullName>
    </submittedName>
</protein>
<organism evidence="2">
    <name type="scientific">Arion vulgaris</name>
    <dbReference type="NCBI Taxonomy" id="1028688"/>
    <lineage>
        <taxon>Eukaryota</taxon>
        <taxon>Metazoa</taxon>
        <taxon>Spiralia</taxon>
        <taxon>Lophotrochozoa</taxon>
        <taxon>Mollusca</taxon>
        <taxon>Gastropoda</taxon>
        <taxon>Heterobranchia</taxon>
        <taxon>Euthyneura</taxon>
        <taxon>Panpulmonata</taxon>
        <taxon>Eupulmonata</taxon>
        <taxon>Stylommatophora</taxon>
        <taxon>Helicina</taxon>
        <taxon>Arionoidea</taxon>
        <taxon>Arionidae</taxon>
        <taxon>Arion</taxon>
    </lineage>
</organism>
<evidence type="ECO:0000313" key="2">
    <source>
        <dbReference type="EMBL" id="CEK66443.1"/>
    </source>
</evidence>
<dbReference type="AlphaFoldDB" id="A0A0B6ZD60"/>
<accession>A0A0B6ZD60</accession>
<sequence length="58" mass="6686">HLKCAADEKLPPTTPQKTVTNFSIRKKFETEVVRLLNKNTTKLNSIHILLKQNIREEG</sequence>
<feature type="non-terminal residue" evidence="2">
    <location>
        <position position="1"/>
    </location>
</feature>
<dbReference type="EMBL" id="HACG01019577">
    <property type="protein sequence ID" value="CEK66442.1"/>
    <property type="molecule type" value="Transcribed_RNA"/>
</dbReference>
<dbReference type="EMBL" id="HACG01019578">
    <property type="protein sequence ID" value="CEK66443.1"/>
    <property type="molecule type" value="Transcribed_RNA"/>
</dbReference>
<reference evidence="2" key="1">
    <citation type="submission" date="2014-12" db="EMBL/GenBank/DDBJ databases">
        <title>Insight into the proteome of Arion vulgaris.</title>
        <authorList>
            <person name="Aradska J."/>
            <person name="Bulat T."/>
            <person name="Smidak R."/>
            <person name="Sarate P."/>
            <person name="Gangsoo J."/>
            <person name="Sialana F."/>
            <person name="Bilban M."/>
            <person name="Lubec G."/>
        </authorList>
    </citation>
    <scope>NUCLEOTIDE SEQUENCE</scope>
    <source>
        <tissue evidence="2">Skin</tissue>
    </source>
</reference>
<name>A0A0B6ZD60_9EUPU</name>
<gene>
    <name evidence="2" type="primary">ORF58780</name>
    <name evidence="1" type="synonym">ORF58778</name>
</gene>
<evidence type="ECO:0000313" key="1">
    <source>
        <dbReference type="EMBL" id="CEK66442.1"/>
    </source>
</evidence>
<proteinExistence type="predicted"/>